<dbReference type="AlphaFoldDB" id="A0AAV9ZMQ4"/>
<feature type="compositionally biased region" description="Basic and acidic residues" evidence="1">
    <location>
        <begin position="199"/>
        <end position="221"/>
    </location>
</feature>
<dbReference type="Proteomes" id="UP001362999">
    <property type="component" value="Unassembled WGS sequence"/>
</dbReference>
<reference evidence="2 3" key="1">
    <citation type="journal article" date="2024" name="J Genomics">
        <title>Draft genome sequencing and assembly of Favolaschia claudopus CIRM-BRFM 2984 isolated from oak limbs.</title>
        <authorList>
            <person name="Navarro D."/>
            <person name="Drula E."/>
            <person name="Chaduli D."/>
            <person name="Cazenave R."/>
            <person name="Ahrendt S."/>
            <person name="Wang J."/>
            <person name="Lipzen A."/>
            <person name="Daum C."/>
            <person name="Barry K."/>
            <person name="Grigoriev I.V."/>
            <person name="Favel A."/>
            <person name="Rosso M.N."/>
            <person name="Martin F."/>
        </authorList>
    </citation>
    <scope>NUCLEOTIDE SEQUENCE [LARGE SCALE GENOMIC DNA]</scope>
    <source>
        <strain evidence="2 3">CIRM-BRFM 2984</strain>
    </source>
</reference>
<protein>
    <submittedName>
        <fullName evidence="2">Uncharacterized protein</fullName>
    </submittedName>
</protein>
<evidence type="ECO:0000313" key="2">
    <source>
        <dbReference type="EMBL" id="KAK6987699.1"/>
    </source>
</evidence>
<evidence type="ECO:0000313" key="3">
    <source>
        <dbReference type="Proteomes" id="UP001362999"/>
    </source>
</evidence>
<comment type="caution">
    <text evidence="2">The sequence shown here is derived from an EMBL/GenBank/DDBJ whole genome shotgun (WGS) entry which is preliminary data.</text>
</comment>
<name>A0AAV9ZMQ4_9AGAR</name>
<feature type="region of interest" description="Disordered" evidence="1">
    <location>
        <begin position="176"/>
        <end position="221"/>
    </location>
</feature>
<evidence type="ECO:0000256" key="1">
    <source>
        <dbReference type="SAM" id="MobiDB-lite"/>
    </source>
</evidence>
<organism evidence="2 3">
    <name type="scientific">Favolaschia claudopus</name>
    <dbReference type="NCBI Taxonomy" id="2862362"/>
    <lineage>
        <taxon>Eukaryota</taxon>
        <taxon>Fungi</taxon>
        <taxon>Dikarya</taxon>
        <taxon>Basidiomycota</taxon>
        <taxon>Agaricomycotina</taxon>
        <taxon>Agaricomycetes</taxon>
        <taxon>Agaricomycetidae</taxon>
        <taxon>Agaricales</taxon>
        <taxon>Marasmiineae</taxon>
        <taxon>Mycenaceae</taxon>
        <taxon>Favolaschia</taxon>
    </lineage>
</organism>
<sequence>MRLPPSRESHIPLVPRLDGMHEDGRFSTMRPRRSPRSTPPAAPFNVIDVSYIFGRRALTPKKGLPLLLADAPMRLRDEVRAPDVPRGGNAACDGDVPRELEEAYFPSKPLLPSSSAPSWTRIILDKRKNLRILRNRERQCWRRIRGKGRLSRGDDASLADNVRGCAFDVHIEVEWDEGGGETQGSRRKASKSGKNVQGGERKQALAGETKTDSRRQEEVFT</sequence>
<feature type="compositionally biased region" description="Basic and acidic residues" evidence="1">
    <location>
        <begin position="1"/>
        <end position="10"/>
    </location>
</feature>
<feature type="region of interest" description="Disordered" evidence="1">
    <location>
        <begin position="1"/>
        <end position="41"/>
    </location>
</feature>
<gene>
    <name evidence="2" type="ORF">R3P38DRAFT_3230456</name>
</gene>
<dbReference type="EMBL" id="JAWWNJ010000130">
    <property type="protein sequence ID" value="KAK6987699.1"/>
    <property type="molecule type" value="Genomic_DNA"/>
</dbReference>
<accession>A0AAV9ZMQ4</accession>
<proteinExistence type="predicted"/>
<keyword evidence="3" id="KW-1185">Reference proteome</keyword>